<gene>
    <name evidence="8" type="ORF">PROFUN_11708</name>
</gene>
<dbReference type="InterPro" id="IPR019956">
    <property type="entry name" value="Ubiquitin_dom"/>
</dbReference>
<evidence type="ECO:0000256" key="2">
    <source>
        <dbReference type="ARBA" id="ARBA00023242"/>
    </source>
</evidence>
<keyword evidence="3" id="KW-0727">SH2 domain</keyword>
<dbReference type="InterPro" id="IPR019954">
    <property type="entry name" value="Ubiquitin_CS"/>
</dbReference>
<dbReference type="PROSITE" id="PS50053">
    <property type="entry name" value="UBIQUITIN_2"/>
    <property type="match status" value="1"/>
</dbReference>
<name>A0A2P6N956_9EUKA</name>
<dbReference type="InterPro" id="IPR050158">
    <property type="entry name" value="Ubiquitin_ubiquitin-like"/>
</dbReference>
<dbReference type="InterPro" id="IPR000980">
    <property type="entry name" value="SH2"/>
</dbReference>
<comment type="caution">
    <text evidence="8">The sequence shown here is derived from an EMBL/GenBank/DDBJ whole genome shotgun (WGS) entry which is preliminary data.</text>
</comment>
<keyword evidence="2" id="KW-0539">Nucleus</keyword>
<dbReference type="GO" id="GO:0005634">
    <property type="term" value="C:nucleus"/>
    <property type="evidence" value="ECO:0007669"/>
    <property type="project" value="UniProtKB-SubCell"/>
</dbReference>
<reference evidence="8 9" key="1">
    <citation type="journal article" date="2018" name="Genome Biol. Evol.">
        <title>Multiple Roots of Fruiting Body Formation in Amoebozoa.</title>
        <authorList>
            <person name="Hillmann F."/>
            <person name="Forbes G."/>
            <person name="Novohradska S."/>
            <person name="Ferling I."/>
            <person name="Riege K."/>
            <person name="Groth M."/>
            <person name="Westermann M."/>
            <person name="Marz M."/>
            <person name="Spaller T."/>
            <person name="Winckler T."/>
            <person name="Schaap P."/>
            <person name="Glockner G."/>
        </authorList>
    </citation>
    <scope>NUCLEOTIDE SEQUENCE [LARGE SCALE GENOMIC DNA]</scope>
    <source>
        <strain evidence="8 9">Jena</strain>
    </source>
</reference>
<keyword evidence="5" id="KW-0472">Membrane</keyword>
<evidence type="ECO:0000259" key="7">
    <source>
        <dbReference type="PROSITE" id="PS50053"/>
    </source>
</evidence>
<feature type="domain" description="SH2" evidence="6">
    <location>
        <begin position="649"/>
        <end position="751"/>
    </location>
</feature>
<accession>A0A2P6N956</accession>
<keyword evidence="5" id="KW-1133">Transmembrane helix</keyword>
<evidence type="ECO:0000256" key="3">
    <source>
        <dbReference type="PROSITE-ProRule" id="PRU00191"/>
    </source>
</evidence>
<dbReference type="InterPro" id="IPR029071">
    <property type="entry name" value="Ubiquitin-like_domsf"/>
</dbReference>
<comment type="subcellular location">
    <subcellularLocation>
        <location evidence="1">Nucleus</location>
    </subcellularLocation>
</comment>
<keyword evidence="5" id="KW-0812">Transmembrane</keyword>
<dbReference type="InParanoid" id="A0A2P6N956"/>
<dbReference type="PROSITE" id="PS00299">
    <property type="entry name" value="UBIQUITIN_1"/>
    <property type="match status" value="1"/>
</dbReference>
<dbReference type="InterPro" id="IPR000626">
    <property type="entry name" value="Ubiquitin-like_dom"/>
</dbReference>
<evidence type="ECO:0000256" key="1">
    <source>
        <dbReference type="ARBA" id="ARBA00004123"/>
    </source>
</evidence>
<dbReference type="AlphaFoldDB" id="A0A2P6N956"/>
<dbReference type="Gene3D" id="3.10.20.90">
    <property type="entry name" value="Phosphatidylinositol 3-kinase Catalytic Subunit, Chain A, domain 1"/>
    <property type="match status" value="1"/>
</dbReference>
<dbReference type="OrthoDB" id="428577at2759"/>
<feature type="region of interest" description="Disordered" evidence="4">
    <location>
        <begin position="438"/>
        <end position="481"/>
    </location>
</feature>
<dbReference type="Pfam" id="PF00240">
    <property type="entry name" value="ubiquitin"/>
    <property type="match status" value="1"/>
</dbReference>
<evidence type="ECO:0000313" key="8">
    <source>
        <dbReference type="EMBL" id="PRP80486.1"/>
    </source>
</evidence>
<dbReference type="SUPFAM" id="SSF55550">
    <property type="entry name" value="SH2 domain"/>
    <property type="match status" value="1"/>
</dbReference>
<dbReference type="PANTHER" id="PTHR10666">
    <property type="entry name" value="UBIQUITIN"/>
    <property type="match status" value="1"/>
</dbReference>
<feature type="domain" description="Ubiquitin-like" evidence="7">
    <location>
        <begin position="127"/>
        <end position="195"/>
    </location>
</feature>
<keyword evidence="9" id="KW-1185">Reference proteome</keyword>
<dbReference type="Gene3D" id="3.30.505.10">
    <property type="entry name" value="SH2 domain"/>
    <property type="match status" value="1"/>
</dbReference>
<dbReference type="STRING" id="1890364.A0A2P6N956"/>
<dbReference type="PRINTS" id="PR00348">
    <property type="entry name" value="UBIQUITIN"/>
</dbReference>
<feature type="transmembrane region" description="Helical" evidence="5">
    <location>
        <begin position="65"/>
        <end position="85"/>
    </location>
</feature>
<evidence type="ECO:0000256" key="4">
    <source>
        <dbReference type="SAM" id="MobiDB-lite"/>
    </source>
</evidence>
<organism evidence="8 9">
    <name type="scientific">Planoprotostelium fungivorum</name>
    <dbReference type="NCBI Taxonomy" id="1890364"/>
    <lineage>
        <taxon>Eukaryota</taxon>
        <taxon>Amoebozoa</taxon>
        <taxon>Evosea</taxon>
        <taxon>Variosea</taxon>
        <taxon>Cavosteliida</taxon>
        <taxon>Cavosteliaceae</taxon>
        <taxon>Planoprotostelium</taxon>
    </lineage>
</organism>
<evidence type="ECO:0000256" key="5">
    <source>
        <dbReference type="SAM" id="Phobius"/>
    </source>
</evidence>
<dbReference type="Proteomes" id="UP000241769">
    <property type="component" value="Unassembled WGS sequence"/>
</dbReference>
<dbReference type="SUPFAM" id="SSF54236">
    <property type="entry name" value="Ubiquitin-like"/>
    <property type="match status" value="1"/>
</dbReference>
<evidence type="ECO:0000259" key="6">
    <source>
        <dbReference type="PROSITE" id="PS50001"/>
    </source>
</evidence>
<proteinExistence type="predicted"/>
<dbReference type="InterPro" id="IPR036860">
    <property type="entry name" value="SH2_dom_sf"/>
</dbReference>
<dbReference type="Pfam" id="PF00017">
    <property type="entry name" value="SH2"/>
    <property type="match status" value="1"/>
</dbReference>
<dbReference type="PROSITE" id="PS50001">
    <property type="entry name" value="SH2"/>
    <property type="match status" value="1"/>
</dbReference>
<dbReference type="CDD" id="cd00173">
    <property type="entry name" value="SH2"/>
    <property type="match status" value="1"/>
</dbReference>
<protein>
    <submittedName>
        <fullName evidence="8">Ubiquitin family protein</fullName>
    </submittedName>
</protein>
<sequence length="759" mass="86010">MAIFVHCHTREENAVNRFHRFSSKSRAPSCTLKAEVYLSPYLLLHSSTLKTAPQQKSPRHNALKCTFTGLIMALCVILVGELILVSTRSPRSMAAVCQIRRSTSKPALPIFSSSNESLPQRHHRFMMQIYVTTVAGASIPLRVRPSDTVFDLKRELQEREGVPIDQQRLVFAGKYLEDGLTLSQYNIRTDFAIHLDYARYAQDMQSSPSSDEVGGLYPTTEMYPHMARGIPPTDARGMEYEHLGRDMNRFWEDYHDMIDDRLEWMRIKQDTVSPQTGAFFFTDIPPEGSSPHYPPLATPFQPTPSHSTSSRYGEIRITTQPNEYQVVNYNIFPSPEFEFANPIDGPITISAFLVSCNQKGVFKITDGFTGGDIQVMKAGLSKISFSALHLSRMTPIREALQEFKLSTESGLAVMFEIEEYRLITTPFNLVSASNRIPDAMKVRPRKGNKPSTTSKSAKRRATEDVSMEEESNAPPTVTVRGENGPRGFIIIGSSATLAEARVEIQKSPVYPKIFRFWYGKVGAIVQPHQEKSMKVHEVLDANEGKPNMLIEPFDDALLHNIDEKILELWSGKMENQGVAVATLLRVMYTQNNQSAVMQMANFGISHFFASTSSKNMAGLVTLQDFKLFLKFFGTQDIFQRVYSIYREKYFHGFARHSDAVEMLKGKPGHYLVRFSESQLKNGYYAFNVNKGNRTGDLIENYSLPYSADTGVFTFRGKEYRSLCEFVSDPDYKSIFIHPLEKVETKTLKEPKYKSDIDFS</sequence>
<dbReference type="SMART" id="SM00213">
    <property type="entry name" value="UBQ"/>
    <property type="match status" value="1"/>
</dbReference>
<evidence type="ECO:0000313" key="9">
    <source>
        <dbReference type="Proteomes" id="UP000241769"/>
    </source>
</evidence>
<dbReference type="EMBL" id="MDYQ01000147">
    <property type="protein sequence ID" value="PRP80486.1"/>
    <property type="molecule type" value="Genomic_DNA"/>
</dbReference>